<feature type="region of interest" description="Disordered" evidence="1">
    <location>
        <begin position="113"/>
        <end position="160"/>
    </location>
</feature>
<organism evidence="2 3">
    <name type="scientific">Magallana gigas</name>
    <name type="common">Pacific oyster</name>
    <name type="synonym">Crassostrea gigas</name>
    <dbReference type="NCBI Taxonomy" id="29159"/>
    <lineage>
        <taxon>Eukaryota</taxon>
        <taxon>Metazoa</taxon>
        <taxon>Spiralia</taxon>
        <taxon>Lophotrochozoa</taxon>
        <taxon>Mollusca</taxon>
        <taxon>Bivalvia</taxon>
        <taxon>Autobranchia</taxon>
        <taxon>Pteriomorphia</taxon>
        <taxon>Ostreida</taxon>
        <taxon>Ostreoidea</taxon>
        <taxon>Ostreidae</taxon>
        <taxon>Magallana</taxon>
    </lineage>
</organism>
<dbReference type="Proteomes" id="UP000005408">
    <property type="component" value="Unassembled WGS sequence"/>
</dbReference>
<evidence type="ECO:0000313" key="2">
    <source>
        <dbReference type="EnsemblMetazoa" id="G16946.1:cds"/>
    </source>
</evidence>
<feature type="region of interest" description="Disordered" evidence="1">
    <location>
        <begin position="24"/>
        <end position="51"/>
    </location>
</feature>
<dbReference type="EnsemblMetazoa" id="G16946.1">
    <property type="protein sequence ID" value="G16946.1:cds"/>
    <property type="gene ID" value="G16946"/>
</dbReference>
<feature type="compositionally biased region" description="Basic and acidic residues" evidence="1">
    <location>
        <begin position="113"/>
        <end position="127"/>
    </location>
</feature>
<protein>
    <submittedName>
        <fullName evidence="2">Uncharacterized protein</fullName>
    </submittedName>
</protein>
<proteinExistence type="predicted"/>
<evidence type="ECO:0000256" key="1">
    <source>
        <dbReference type="SAM" id="MobiDB-lite"/>
    </source>
</evidence>
<reference evidence="2" key="1">
    <citation type="submission" date="2022-08" db="UniProtKB">
        <authorList>
            <consortium name="EnsemblMetazoa"/>
        </authorList>
    </citation>
    <scope>IDENTIFICATION</scope>
    <source>
        <strain evidence="2">05x7-T-G4-1.051#20</strain>
    </source>
</reference>
<keyword evidence="3" id="KW-1185">Reference proteome</keyword>
<accession>A0A8W8J2E9</accession>
<evidence type="ECO:0000313" key="3">
    <source>
        <dbReference type="Proteomes" id="UP000005408"/>
    </source>
</evidence>
<name>A0A8W8J2E9_MAGGI</name>
<dbReference type="AlphaFoldDB" id="A0A8W8J2E9"/>
<sequence length="160" mass="18571">MSFFQNNHYLVAVRQLERRTSDISVSSQSSLEEDDPEKRKKRFARKGSRESSLQYFLEDKLLESKFITKGRHSSSSSISMEISMDEDSTFVEVERNPALVSLKKFIYGRFAARDQQDSKKSQQEIKQKRSRMQQQHATITEEPTGLTDPAESKTTVKRKK</sequence>